<dbReference type="GeneID" id="28742240"/>
<dbReference type="InterPro" id="IPR036259">
    <property type="entry name" value="MFS_trans_sf"/>
</dbReference>
<feature type="transmembrane region" description="Helical" evidence="9">
    <location>
        <begin position="156"/>
        <end position="179"/>
    </location>
</feature>
<dbReference type="Pfam" id="PF00083">
    <property type="entry name" value="Sugar_tr"/>
    <property type="match status" value="1"/>
</dbReference>
<keyword evidence="3 8" id="KW-0813">Transport</keyword>
<dbReference type="GO" id="GO:0000023">
    <property type="term" value="P:maltose metabolic process"/>
    <property type="evidence" value="ECO:0007669"/>
    <property type="project" value="UniProtKB-KW"/>
</dbReference>
<feature type="transmembrane region" description="Helical" evidence="9">
    <location>
        <begin position="414"/>
        <end position="431"/>
    </location>
</feature>
<evidence type="ECO:0000256" key="9">
    <source>
        <dbReference type="SAM" id="Phobius"/>
    </source>
</evidence>
<feature type="transmembrane region" description="Helical" evidence="9">
    <location>
        <begin position="437"/>
        <end position="458"/>
    </location>
</feature>
<dbReference type="OrthoDB" id="6612291at2759"/>
<dbReference type="RefSeq" id="XP_018002207.1">
    <property type="nucleotide sequence ID" value="XM_018150360.1"/>
</dbReference>
<dbReference type="InterPro" id="IPR005828">
    <property type="entry name" value="MFS_sugar_transport-like"/>
</dbReference>
<feature type="transmembrane region" description="Helical" evidence="9">
    <location>
        <begin position="54"/>
        <end position="80"/>
    </location>
</feature>
<evidence type="ECO:0000256" key="8">
    <source>
        <dbReference type="RuleBase" id="RU003346"/>
    </source>
</evidence>
<evidence type="ECO:0000256" key="2">
    <source>
        <dbReference type="ARBA" id="ARBA00010992"/>
    </source>
</evidence>
<reference evidence="11 12" key="1">
    <citation type="submission" date="2015-06" db="EMBL/GenBank/DDBJ databases">
        <title>Draft genome of the ant-associated black yeast Phialophora attae CBS 131958.</title>
        <authorList>
            <person name="Moreno L.F."/>
            <person name="Stielow B.J."/>
            <person name="de Hoog S."/>
            <person name="Vicente V.A."/>
            <person name="Weiss V.A."/>
            <person name="de Vries M."/>
            <person name="Cruz L.M."/>
            <person name="Souza E.M."/>
        </authorList>
    </citation>
    <scope>NUCLEOTIDE SEQUENCE [LARGE SCALE GENOMIC DNA]</scope>
    <source>
        <strain evidence="11 12">CBS 131958</strain>
    </source>
</reference>
<feature type="transmembrane region" description="Helical" evidence="9">
    <location>
        <begin position="100"/>
        <end position="120"/>
    </location>
</feature>
<dbReference type="Gene3D" id="1.20.1250.20">
    <property type="entry name" value="MFS general substrate transporter like domains"/>
    <property type="match status" value="1"/>
</dbReference>
<feature type="transmembrane region" description="Helical" evidence="9">
    <location>
        <begin position="374"/>
        <end position="394"/>
    </location>
</feature>
<dbReference type="AlphaFoldDB" id="A0A0N1P076"/>
<feature type="transmembrane region" description="Helical" evidence="9">
    <location>
        <begin position="132"/>
        <end position="150"/>
    </location>
</feature>
<feature type="transmembrane region" description="Helical" evidence="9">
    <location>
        <begin position="191"/>
        <end position="214"/>
    </location>
</feature>
<proteinExistence type="inferred from homology"/>
<keyword evidence="7" id="KW-0462">Maltose metabolism</keyword>
<dbReference type="InterPro" id="IPR020846">
    <property type="entry name" value="MFS_dom"/>
</dbReference>
<dbReference type="VEuPathDB" id="FungiDB:AB675_9795"/>
<comment type="caution">
    <text evidence="11">The sequence shown here is derived from an EMBL/GenBank/DDBJ whole genome shotgun (WGS) entry which is preliminary data.</text>
</comment>
<dbReference type="GO" id="GO:0005351">
    <property type="term" value="F:carbohydrate:proton symporter activity"/>
    <property type="evidence" value="ECO:0007669"/>
    <property type="project" value="TreeGrafter"/>
</dbReference>
<comment type="similarity">
    <text evidence="2 8">Belongs to the major facilitator superfamily. Sugar transporter (TC 2.A.1.1) family.</text>
</comment>
<comment type="subcellular location">
    <subcellularLocation>
        <location evidence="1">Membrane</location>
        <topology evidence="1">Multi-pass membrane protein</topology>
    </subcellularLocation>
</comment>
<dbReference type="InterPro" id="IPR050360">
    <property type="entry name" value="MFS_Sugar_Transporters"/>
</dbReference>
<dbReference type="PANTHER" id="PTHR48022:SF5">
    <property type="entry name" value="ALPHA-GLUCOSIDES PERMEASE MPH2-RELATED"/>
    <property type="match status" value="1"/>
</dbReference>
<dbReference type="Proteomes" id="UP000038010">
    <property type="component" value="Unassembled WGS sequence"/>
</dbReference>
<dbReference type="PROSITE" id="PS50850">
    <property type="entry name" value="MFS"/>
    <property type="match status" value="1"/>
</dbReference>
<dbReference type="EMBL" id="LFJN01000007">
    <property type="protein sequence ID" value="KPI42244.1"/>
    <property type="molecule type" value="Genomic_DNA"/>
</dbReference>
<keyword evidence="12" id="KW-1185">Reference proteome</keyword>
<evidence type="ECO:0000256" key="3">
    <source>
        <dbReference type="ARBA" id="ARBA00022448"/>
    </source>
</evidence>
<protein>
    <submittedName>
        <fullName evidence="11">General alpha-glucoside permease</fullName>
    </submittedName>
</protein>
<accession>A0A0N1P076</accession>
<dbReference type="NCBIfam" id="TIGR00879">
    <property type="entry name" value="SP"/>
    <property type="match status" value="1"/>
</dbReference>
<sequence>MSDTKMTDVQVEEARSKGLNGEKLTIEDVANAKDATDNEHKLTARQGLKAYKKAIFWSVVFSMCIVMDGYDIGFTGTLFAQPAFQKEFGTPYKDGYEISAAWQSGMKASLKIGHIIGVFLDGWFSEVIGRKKVSLITLASLAGLIFWQFYSTSLISFLFARMVAGIPLGVFQAAANTYAAEICPVVLRAYLTTYVCLCWVMGQFICAGVTYQLSSRSDPWGWRIIIAVQWAWIPPLFGLLCFAPDSPWWLVRKGRYEDAKKAIRRLTDGSINEENQVAMMKRTTEIEIETRTGSSYLACFKGTNLRRTEIACVVWGIQAGIGNPLQSYTTYFFKQAGLSTSDAFKFNIGNNATSFVGTMLAWPLLFYFGRRTVFMGGLSVMTVLYFAIATVYPIVGESGSTRLRGKTVALARNFYSLISIVSGVLVPYMLSPTAWNWSAKAGFFFGGIACLCLVWVYFRLPEMKGRTYEELDILFERRISARKFKSEHVDAYSDYNQLVGEKAAARAE</sequence>
<dbReference type="InterPro" id="IPR005829">
    <property type="entry name" value="Sugar_transporter_CS"/>
</dbReference>
<name>A0A0N1P076_9EURO</name>
<evidence type="ECO:0000256" key="5">
    <source>
        <dbReference type="ARBA" id="ARBA00022989"/>
    </source>
</evidence>
<dbReference type="PANTHER" id="PTHR48022">
    <property type="entry name" value="PLASTIDIC GLUCOSE TRANSPORTER 4"/>
    <property type="match status" value="1"/>
</dbReference>
<evidence type="ECO:0000256" key="1">
    <source>
        <dbReference type="ARBA" id="ARBA00004141"/>
    </source>
</evidence>
<dbReference type="PROSITE" id="PS00217">
    <property type="entry name" value="SUGAR_TRANSPORT_2"/>
    <property type="match status" value="1"/>
</dbReference>
<evidence type="ECO:0000256" key="4">
    <source>
        <dbReference type="ARBA" id="ARBA00022692"/>
    </source>
</evidence>
<feature type="transmembrane region" description="Helical" evidence="9">
    <location>
        <begin position="348"/>
        <end position="368"/>
    </location>
</feature>
<gene>
    <name evidence="11" type="ORF">AB675_9795</name>
</gene>
<organism evidence="11 12">
    <name type="scientific">Cyphellophora attinorum</name>
    <dbReference type="NCBI Taxonomy" id="1664694"/>
    <lineage>
        <taxon>Eukaryota</taxon>
        <taxon>Fungi</taxon>
        <taxon>Dikarya</taxon>
        <taxon>Ascomycota</taxon>
        <taxon>Pezizomycotina</taxon>
        <taxon>Eurotiomycetes</taxon>
        <taxon>Chaetothyriomycetidae</taxon>
        <taxon>Chaetothyriales</taxon>
        <taxon>Cyphellophoraceae</taxon>
        <taxon>Cyphellophora</taxon>
    </lineage>
</organism>
<keyword evidence="6 9" id="KW-0472">Membrane</keyword>
<evidence type="ECO:0000256" key="6">
    <source>
        <dbReference type="ARBA" id="ARBA00023136"/>
    </source>
</evidence>
<evidence type="ECO:0000256" key="7">
    <source>
        <dbReference type="ARBA" id="ARBA00026248"/>
    </source>
</evidence>
<feature type="transmembrane region" description="Helical" evidence="9">
    <location>
        <begin position="220"/>
        <end position="243"/>
    </location>
</feature>
<evidence type="ECO:0000259" key="10">
    <source>
        <dbReference type="PROSITE" id="PS50850"/>
    </source>
</evidence>
<dbReference type="FunFam" id="1.20.1250.20:FF:000078">
    <property type="entry name" value="MFS maltose transporter, putative"/>
    <property type="match status" value="1"/>
</dbReference>
<evidence type="ECO:0000313" key="11">
    <source>
        <dbReference type="EMBL" id="KPI42244.1"/>
    </source>
</evidence>
<evidence type="ECO:0000313" key="12">
    <source>
        <dbReference type="Proteomes" id="UP000038010"/>
    </source>
</evidence>
<keyword evidence="5 9" id="KW-1133">Transmembrane helix</keyword>
<dbReference type="GO" id="GO:0016020">
    <property type="term" value="C:membrane"/>
    <property type="evidence" value="ECO:0007669"/>
    <property type="project" value="UniProtKB-SubCell"/>
</dbReference>
<feature type="domain" description="Major facilitator superfamily (MFS) profile" evidence="10">
    <location>
        <begin position="57"/>
        <end position="508"/>
    </location>
</feature>
<dbReference type="InterPro" id="IPR003663">
    <property type="entry name" value="Sugar/inositol_transpt"/>
</dbReference>
<keyword evidence="4 9" id="KW-0812">Transmembrane</keyword>
<dbReference type="SUPFAM" id="SSF103473">
    <property type="entry name" value="MFS general substrate transporter"/>
    <property type="match status" value="1"/>
</dbReference>